<dbReference type="Gene3D" id="3.10.105.10">
    <property type="entry name" value="Dipeptide-binding Protein, Domain 3"/>
    <property type="match status" value="1"/>
</dbReference>
<name>W8TDW4_PEPAC</name>
<dbReference type="PANTHER" id="PTHR30290:SF79">
    <property type="entry name" value="DIPEPTIDE-BINDING PROTEIN DPPE"/>
    <property type="match status" value="1"/>
</dbReference>
<comment type="subcellular location">
    <subcellularLocation>
        <location evidence="1">Cell envelope</location>
    </subcellularLocation>
</comment>
<evidence type="ECO:0000256" key="2">
    <source>
        <dbReference type="ARBA" id="ARBA00005695"/>
    </source>
</evidence>
<gene>
    <name evidence="6" type="primary">oppA</name>
    <name evidence="6" type="ORF">EAL2_c07120</name>
</gene>
<proteinExistence type="inferred from homology"/>
<dbReference type="SUPFAM" id="SSF53850">
    <property type="entry name" value="Periplasmic binding protein-like II"/>
    <property type="match status" value="1"/>
</dbReference>
<dbReference type="GO" id="GO:0030288">
    <property type="term" value="C:outer membrane-bounded periplasmic space"/>
    <property type="evidence" value="ECO:0007669"/>
    <property type="project" value="UniProtKB-ARBA"/>
</dbReference>
<dbReference type="GO" id="GO:0015833">
    <property type="term" value="P:peptide transport"/>
    <property type="evidence" value="ECO:0007669"/>
    <property type="project" value="TreeGrafter"/>
</dbReference>
<dbReference type="FunFam" id="3.90.76.10:FF:000001">
    <property type="entry name" value="Oligopeptide ABC transporter substrate-binding protein"/>
    <property type="match status" value="1"/>
</dbReference>
<accession>W8TDW4</accession>
<dbReference type="Gene3D" id="3.90.76.10">
    <property type="entry name" value="Dipeptide-binding Protein, Domain 1"/>
    <property type="match status" value="1"/>
</dbReference>
<keyword evidence="4" id="KW-0732">Signal</keyword>
<dbReference type="HOGENOM" id="CLU_017028_0_3_9"/>
<evidence type="ECO:0000313" key="6">
    <source>
        <dbReference type="EMBL" id="AHM56013.1"/>
    </source>
</evidence>
<dbReference type="PATRIC" id="fig|1286171.3.peg.658"/>
<evidence type="ECO:0000259" key="5">
    <source>
        <dbReference type="Pfam" id="PF00496"/>
    </source>
</evidence>
<feature type="domain" description="Solute-binding protein family 5" evidence="5">
    <location>
        <begin position="75"/>
        <end position="459"/>
    </location>
</feature>
<reference evidence="6 7" key="1">
    <citation type="journal article" date="2014" name="Genome Announc.">
        <title>Complete Genome Sequence of Amino Acid-Utilizing Eubacterium acidaminophilum al-2 (DSM 3953).</title>
        <authorList>
            <person name="Poehlein A."/>
            <person name="Andreesen J.R."/>
            <person name="Daniel R."/>
        </authorList>
    </citation>
    <scope>NUCLEOTIDE SEQUENCE [LARGE SCALE GENOMIC DNA]</scope>
    <source>
        <strain evidence="6 7">DSM 3953</strain>
    </source>
</reference>
<dbReference type="CDD" id="cd08504">
    <property type="entry name" value="PBP2_OppA"/>
    <property type="match status" value="1"/>
</dbReference>
<sequence length="538" mass="61051">MKKIISLILAAMLIMMSFVGCGIKEKAGGDEKIMRYNLSSPTKTIDPTLNISIDGGIIIVNAFEGLMRLDENDKAIPGMAEKYEVSEDGLTYTFHIRDAQWSDGEPVTAKDFEYSWKRVLDSATASDYAYQMFYLKNGEKFNGKQVGADEVGVKAVDDKTLEVKLEGPVPYFIELTAYPTYFPVRQDVIEKYGDKWALEPETYISNGPYKAVKLEQADVFSFEKNEKYYDAKRVKLDGIDYYFMEEKATAMASFESGYVDGLYGVPREQIAKLQKENKTEFKIFPNLGIYFYSFNVNVEPMNNRKVRQALSLAIDRKSITRVITQGGETAATGFVPSGIKDSSGNDFREIGGNYGITETAQIDRAKQLLAEAGYPNGEGLNTLEIIYNTDENHKKVAEAIQEMWKQNLGINVELSNQEWQVFQDTITKGEYMIARDGWSADYADPMTFLDLFISNSGNNHPQWENAEFDALISSAKKESDQGKRFQMMHQAEEMMMADQIVMPVYYYTNPMMFKSYVKDVRVSPLGFIYFDNADIVKE</sequence>
<dbReference type="KEGG" id="eac:EAL2_c07120"/>
<evidence type="ECO:0000256" key="4">
    <source>
        <dbReference type="ARBA" id="ARBA00022729"/>
    </source>
</evidence>
<dbReference type="EMBL" id="CP007452">
    <property type="protein sequence ID" value="AHM56013.1"/>
    <property type="molecule type" value="Genomic_DNA"/>
</dbReference>
<dbReference type="GO" id="GO:0043190">
    <property type="term" value="C:ATP-binding cassette (ABC) transporter complex"/>
    <property type="evidence" value="ECO:0007669"/>
    <property type="project" value="InterPro"/>
</dbReference>
<dbReference type="PIRSF" id="PIRSF002741">
    <property type="entry name" value="MppA"/>
    <property type="match status" value="1"/>
</dbReference>
<dbReference type="OrthoDB" id="9801912at2"/>
<organism evidence="6 7">
    <name type="scientific">Peptoclostridium acidaminophilum DSM 3953</name>
    <dbReference type="NCBI Taxonomy" id="1286171"/>
    <lineage>
        <taxon>Bacteria</taxon>
        <taxon>Bacillati</taxon>
        <taxon>Bacillota</taxon>
        <taxon>Clostridia</taxon>
        <taxon>Peptostreptococcales</taxon>
        <taxon>Peptoclostridiaceae</taxon>
        <taxon>Peptoclostridium</taxon>
    </lineage>
</organism>
<dbReference type="PANTHER" id="PTHR30290">
    <property type="entry name" value="PERIPLASMIC BINDING COMPONENT OF ABC TRANSPORTER"/>
    <property type="match status" value="1"/>
</dbReference>
<dbReference type="Proteomes" id="UP000019591">
    <property type="component" value="Chromosome"/>
</dbReference>
<dbReference type="RefSeq" id="WP_025435055.1">
    <property type="nucleotide sequence ID" value="NZ_CP007452.1"/>
</dbReference>
<comment type="similarity">
    <text evidence="2">Belongs to the bacterial solute-binding protein 5 family.</text>
</comment>
<dbReference type="InterPro" id="IPR000914">
    <property type="entry name" value="SBP_5_dom"/>
</dbReference>
<dbReference type="eggNOG" id="COG4166">
    <property type="taxonomic scope" value="Bacteria"/>
</dbReference>
<dbReference type="PROSITE" id="PS51257">
    <property type="entry name" value="PROKAR_LIPOPROTEIN"/>
    <property type="match status" value="1"/>
</dbReference>
<keyword evidence="7" id="KW-1185">Reference proteome</keyword>
<dbReference type="Pfam" id="PF00496">
    <property type="entry name" value="SBP_bac_5"/>
    <property type="match status" value="1"/>
</dbReference>
<dbReference type="AlphaFoldDB" id="W8TDW4"/>
<dbReference type="InterPro" id="IPR030678">
    <property type="entry name" value="Peptide/Ni-bd"/>
</dbReference>
<evidence type="ECO:0000256" key="3">
    <source>
        <dbReference type="ARBA" id="ARBA00022448"/>
    </source>
</evidence>
<dbReference type="GO" id="GO:1904680">
    <property type="term" value="F:peptide transmembrane transporter activity"/>
    <property type="evidence" value="ECO:0007669"/>
    <property type="project" value="TreeGrafter"/>
</dbReference>
<dbReference type="InterPro" id="IPR039424">
    <property type="entry name" value="SBP_5"/>
</dbReference>
<evidence type="ECO:0000256" key="1">
    <source>
        <dbReference type="ARBA" id="ARBA00004196"/>
    </source>
</evidence>
<evidence type="ECO:0000313" key="7">
    <source>
        <dbReference type="Proteomes" id="UP000019591"/>
    </source>
</evidence>
<dbReference type="Gene3D" id="3.40.190.10">
    <property type="entry name" value="Periplasmic binding protein-like II"/>
    <property type="match status" value="1"/>
</dbReference>
<dbReference type="STRING" id="1286171.EAL2_c07120"/>
<dbReference type="FunFam" id="3.10.105.10:FF:000001">
    <property type="entry name" value="Oligopeptide ABC transporter, oligopeptide-binding protein"/>
    <property type="match status" value="1"/>
</dbReference>
<protein>
    <submittedName>
        <fullName evidence="6">Oligopeptide-binding protein OppA</fullName>
    </submittedName>
</protein>
<keyword evidence="3" id="KW-0813">Transport</keyword>